<evidence type="ECO:0008006" key="5">
    <source>
        <dbReference type="Google" id="ProtNLM"/>
    </source>
</evidence>
<reference evidence="3 4" key="1">
    <citation type="submission" date="2009-11" db="EMBL/GenBank/DDBJ databases">
        <title>Annotation of Allomyces macrogynus ATCC 38327.</title>
        <authorList>
            <consortium name="The Broad Institute Genome Sequencing Platform"/>
            <person name="Russ C."/>
            <person name="Cuomo C."/>
            <person name="Burger G."/>
            <person name="Gray M.W."/>
            <person name="Holland P.W.H."/>
            <person name="King N."/>
            <person name="Lang F.B.F."/>
            <person name="Roger A.J."/>
            <person name="Ruiz-Trillo I."/>
            <person name="Young S.K."/>
            <person name="Zeng Q."/>
            <person name="Gargeya S."/>
            <person name="Fitzgerald M."/>
            <person name="Haas B."/>
            <person name="Abouelleil A."/>
            <person name="Alvarado L."/>
            <person name="Arachchi H.M."/>
            <person name="Berlin A."/>
            <person name="Chapman S.B."/>
            <person name="Gearin G."/>
            <person name="Goldberg J."/>
            <person name="Griggs A."/>
            <person name="Gujja S."/>
            <person name="Hansen M."/>
            <person name="Heiman D."/>
            <person name="Howarth C."/>
            <person name="Larimer J."/>
            <person name="Lui A."/>
            <person name="MacDonald P.J.P."/>
            <person name="McCowen C."/>
            <person name="Montmayeur A."/>
            <person name="Murphy C."/>
            <person name="Neiman D."/>
            <person name="Pearson M."/>
            <person name="Priest M."/>
            <person name="Roberts A."/>
            <person name="Saif S."/>
            <person name="Shea T."/>
            <person name="Sisk P."/>
            <person name="Stolte C."/>
            <person name="Sykes S."/>
            <person name="Wortman J."/>
            <person name="Nusbaum C."/>
            <person name="Birren B."/>
        </authorList>
    </citation>
    <scope>NUCLEOTIDE SEQUENCE [LARGE SCALE GENOMIC DNA]</scope>
    <source>
        <strain evidence="3 4">ATCC 38327</strain>
    </source>
</reference>
<dbReference type="Gene3D" id="2.60.120.920">
    <property type="match status" value="1"/>
</dbReference>
<dbReference type="EMBL" id="GG745352">
    <property type="protein sequence ID" value="KNE67158.1"/>
    <property type="molecule type" value="Genomic_DNA"/>
</dbReference>
<feature type="transmembrane region" description="Helical" evidence="2">
    <location>
        <begin position="12"/>
        <end position="39"/>
    </location>
</feature>
<keyword evidence="4" id="KW-1185">Reference proteome</keyword>
<reference evidence="4" key="2">
    <citation type="submission" date="2009-11" db="EMBL/GenBank/DDBJ databases">
        <title>The Genome Sequence of Allomyces macrogynus strain ATCC 38327.</title>
        <authorList>
            <consortium name="The Broad Institute Genome Sequencing Platform"/>
            <person name="Russ C."/>
            <person name="Cuomo C."/>
            <person name="Shea T."/>
            <person name="Young S.K."/>
            <person name="Zeng Q."/>
            <person name="Koehrsen M."/>
            <person name="Haas B."/>
            <person name="Borodovsky M."/>
            <person name="Guigo R."/>
            <person name="Alvarado L."/>
            <person name="Berlin A."/>
            <person name="Borenstein D."/>
            <person name="Chen Z."/>
            <person name="Engels R."/>
            <person name="Freedman E."/>
            <person name="Gellesch M."/>
            <person name="Goldberg J."/>
            <person name="Griggs A."/>
            <person name="Gujja S."/>
            <person name="Heiman D."/>
            <person name="Hepburn T."/>
            <person name="Howarth C."/>
            <person name="Jen D."/>
            <person name="Larson L."/>
            <person name="Lewis B."/>
            <person name="Mehta T."/>
            <person name="Park D."/>
            <person name="Pearson M."/>
            <person name="Roberts A."/>
            <person name="Saif S."/>
            <person name="Shenoy N."/>
            <person name="Sisk P."/>
            <person name="Stolte C."/>
            <person name="Sykes S."/>
            <person name="Walk T."/>
            <person name="White J."/>
            <person name="Yandava C."/>
            <person name="Burger G."/>
            <person name="Gray M.W."/>
            <person name="Holland P.W.H."/>
            <person name="King N."/>
            <person name="Lang F.B.F."/>
            <person name="Roger A.J."/>
            <person name="Ruiz-Trillo I."/>
            <person name="Lander E."/>
            <person name="Nusbaum C."/>
        </authorList>
    </citation>
    <scope>NUCLEOTIDE SEQUENCE [LARGE SCALE GENOMIC DNA]</scope>
    <source>
        <strain evidence="4">ATCC 38327</strain>
    </source>
</reference>
<sequence length="300" mass="33289">MAGNVTSDTGSLPLPVIIAIPVIAALVVVLLAHCVILRINPTLRDGTSKGRNQQREQAKTAPNPDQFFKDFPHPVYQAFPPAPPQFDPVAAGKDVKVTVLNENTFELEFFKLEITSIQATLPISKEYNCMQVEILHMGSPGMTIGIGFARNPYPTFRMPGWHAHSVAYHTNDRKFVDKGGYIGEKFTIAPNRNVSVAKNEQNVYYLTANIEGQELYLTQGTDPISFDRVLARPHEFRTRTAQYFPTIGVNAPAKIRVVFYHYDHSEIQAKAYAQEAKYHQPGAPGYSGATQGRIGVSVMK</sequence>
<keyword evidence="2" id="KW-1133">Transmembrane helix</keyword>
<accession>A0A0L0SX72</accession>
<keyword evidence="2" id="KW-0812">Transmembrane</keyword>
<evidence type="ECO:0000256" key="2">
    <source>
        <dbReference type="SAM" id="Phobius"/>
    </source>
</evidence>
<keyword evidence="2" id="KW-0472">Membrane</keyword>
<protein>
    <recommendedName>
        <fullName evidence="5">SPRY domain-containing protein</fullName>
    </recommendedName>
</protein>
<evidence type="ECO:0000313" key="4">
    <source>
        <dbReference type="Proteomes" id="UP000054350"/>
    </source>
</evidence>
<dbReference type="VEuPathDB" id="FungiDB:AMAG_12228"/>
<name>A0A0L0SX72_ALLM3</name>
<evidence type="ECO:0000256" key="1">
    <source>
        <dbReference type="SAM" id="MobiDB-lite"/>
    </source>
</evidence>
<dbReference type="AlphaFoldDB" id="A0A0L0SX72"/>
<proteinExistence type="predicted"/>
<organism evidence="3 4">
    <name type="scientific">Allomyces macrogynus (strain ATCC 38327)</name>
    <name type="common">Allomyces javanicus var. macrogynus</name>
    <dbReference type="NCBI Taxonomy" id="578462"/>
    <lineage>
        <taxon>Eukaryota</taxon>
        <taxon>Fungi</taxon>
        <taxon>Fungi incertae sedis</taxon>
        <taxon>Blastocladiomycota</taxon>
        <taxon>Blastocladiomycetes</taxon>
        <taxon>Blastocladiales</taxon>
        <taxon>Blastocladiaceae</taxon>
        <taxon>Allomyces</taxon>
    </lineage>
</organism>
<dbReference type="OrthoDB" id="258495at2759"/>
<evidence type="ECO:0000313" key="3">
    <source>
        <dbReference type="EMBL" id="KNE67158.1"/>
    </source>
</evidence>
<dbReference type="InterPro" id="IPR043136">
    <property type="entry name" value="B30.2/SPRY_sf"/>
</dbReference>
<dbReference type="Proteomes" id="UP000054350">
    <property type="component" value="Unassembled WGS sequence"/>
</dbReference>
<feature type="region of interest" description="Disordered" evidence="1">
    <location>
        <begin position="45"/>
        <end position="65"/>
    </location>
</feature>
<gene>
    <name evidence="3" type="ORF">AMAG_12228</name>
</gene>